<comment type="caution">
    <text evidence="2">The sequence shown here is derived from an EMBL/GenBank/DDBJ whole genome shotgun (WGS) entry which is preliminary data.</text>
</comment>
<dbReference type="RefSeq" id="WP_086815041.1">
    <property type="nucleotide sequence ID" value="NZ_BJMM01000008.1"/>
</dbReference>
<dbReference type="Proteomes" id="UP000319210">
    <property type="component" value="Unassembled WGS sequence"/>
</dbReference>
<feature type="region of interest" description="Disordered" evidence="1">
    <location>
        <begin position="85"/>
        <end position="122"/>
    </location>
</feature>
<dbReference type="EMBL" id="BJMM01000008">
    <property type="protein sequence ID" value="GEB49691.1"/>
    <property type="molecule type" value="Genomic_DNA"/>
</dbReference>
<evidence type="ECO:0000256" key="1">
    <source>
        <dbReference type="SAM" id="MobiDB-lite"/>
    </source>
</evidence>
<feature type="region of interest" description="Disordered" evidence="1">
    <location>
        <begin position="1"/>
        <end position="37"/>
    </location>
</feature>
<keyword evidence="3" id="KW-1185">Reference proteome</keyword>
<dbReference type="AlphaFoldDB" id="A0A4Y3QWS1"/>
<reference evidence="2 3" key="1">
    <citation type="submission" date="2019-06" db="EMBL/GenBank/DDBJ databases">
        <title>Whole genome shotgun sequence of Streptomyces cacaoi subsp. cacaoi NBRC 12748.</title>
        <authorList>
            <person name="Hosoyama A."/>
            <person name="Uohara A."/>
            <person name="Ohji S."/>
            <person name="Ichikawa N."/>
        </authorList>
    </citation>
    <scope>NUCLEOTIDE SEQUENCE [LARGE SCALE GENOMIC DNA]</scope>
    <source>
        <strain evidence="2 3">NBRC 12748</strain>
    </source>
</reference>
<sequence length="440" mass="47788">MTDPGRPVLRLPDTPGYPVARQVPLPEGHEHGPTGALSLRLGDLTVALDGELGEATAETLENGRTQFHYPLPPLVLSGRYSLDVKPEQQQQLDTAGDLRPLSRAEPSPGEPRQPGLPDEEREGFLDTARAQRERLVKESDNGYQLVSTFYEHNEVFNEVFQRGVEGWGGQGTQEMARDTDAAVREGGLVNDPNKRYQPKSGKPELSYNGLAFTHKLALEATLTVIGQEPDRDALQPKYQKALDASGRFAKTIREQTHNAKDALHPMTAAEVHAAVQQTPAPAEEFTVDPSPYLDPDAHLERITTYGGTAPGGLDEDDLRHIRSCRAKGLARLAAAEAAVGSVLHEGTCGTRITGGTITAETEQGDDGRGTAVVHVDLPDLSLELDDSAWEAEAGRTARERVARMHFVRTLLQDALAERLRTAVLDGRPELAHPDLTASES</sequence>
<proteinExistence type="predicted"/>
<gene>
    <name evidence="2" type="ORF">SCA03_22420</name>
</gene>
<evidence type="ECO:0000313" key="2">
    <source>
        <dbReference type="EMBL" id="GEB49691.1"/>
    </source>
</evidence>
<name>A0A4Y3QWS1_STRCI</name>
<evidence type="ECO:0000313" key="3">
    <source>
        <dbReference type="Proteomes" id="UP000319210"/>
    </source>
</evidence>
<accession>A0A4Y3QWS1</accession>
<protein>
    <submittedName>
        <fullName evidence="2">Uncharacterized protein</fullName>
    </submittedName>
</protein>
<organism evidence="2 3">
    <name type="scientific">Streptomyces cacaoi</name>
    <dbReference type="NCBI Taxonomy" id="1898"/>
    <lineage>
        <taxon>Bacteria</taxon>
        <taxon>Bacillati</taxon>
        <taxon>Actinomycetota</taxon>
        <taxon>Actinomycetes</taxon>
        <taxon>Kitasatosporales</taxon>
        <taxon>Streptomycetaceae</taxon>
        <taxon>Streptomyces</taxon>
    </lineage>
</organism>